<evidence type="ECO:0000256" key="1">
    <source>
        <dbReference type="ARBA" id="ARBA00022737"/>
    </source>
</evidence>
<dbReference type="Proteomes" id="UP001197093">
    <property type="component" value="Unassembled WGS sequence"/>
</dbReference>
<evidence type="ECO:0000313" key="4">
    <source>
        <dbReference type="EMBL" id="KAG7287394.1"/>
    </source>
</evidence>
<feature type="domain" description="Nephrocystin 3-like N-terminal" evidence="2">
    <location>
        <begin position="169"/>
        <end position="333"/>
    </location>
</feature>
<dbReference type="Pfam" id="PF25053">
    <property type="entry name" value="DUF7791"/>
    <property type="match status" value="1"/>
</dbReference>
<dbReference type="AlphaFoldDB" id="A0AAD4EU76"/>
<accession>A0AAD4EU76</accession>
<dbReference type="InterPro" id="IPR056693">
    <property type="entry name" value="DUF7791"/>
</dbReference>
<dbReference type="SUPFAM" id="SSF52540">
    <property type="entry name" value="P-loop containing nucleoside triphosphate hydrolases"/>
    <property type="match status" value="1"/>
</dbReference>
<organism evidence="4 5">
    <name type="scientific">Staphylotrichum longicolle</name>
    <dbReference type="NCBI Taxonomy" id="669026"/>
    <lineage>
        <taxon>Eukaryota</taxon>
        <taxon>Fungi</taxon>
        <taxon>Dikarya</taxon>
        <taxon>Ascomycota</taxon>
        <taxon>Pezizomycotina</taxon>
        <taxon>Sordariomycetes</taxon>
        <taxon>Sordariomycetidae</taxon>
        <taxon>Sordariales</taxon>
        <taxon>Chaetomiaceae</taxon>
        <taxon>Staphylotrichum</taxon>
    </lineage>
</organism>
<dbReference type="PANTHER" id="PTHR10039:SF5">
    <property type="entry name" value="NACHT DOMAIN-CONTAINING PROTEIN"/>
    <property type="match status" value="1"/>
</dbReference>
<evidence type="ECO:0000259" key="2">
    <source>
        <dbReference type="Pfam" id="PF24883"/>
    </source>
</evidence>
<proteinExistence type="predicted"/>
<feature type="domain" description="DUF7791" evidence="3">
    <location>
        <begin position="443"/>
        <end position="541"/>
    </location>
</feature>
<sequence length="562" mass="65163">MAADLQNGLRTLKSKRKRSTWDSFKVANEVSDLSQEIRTLSSIGQRLELQNHENLDSLKREITTAVEKFSQHGIEDGRIEEYFLHQQSASPGTSDAEQPAAISSDIENVVSAMSRLANEAERVRSDQEFLKSLYFRNIQARHRKIDAAHAKTFQWAYHDTLPGQNQPINFRNWLRTQNGLFWVHGKPGSGKSTLMKFLCHNPATMHHLRSWAGGKKLVVASFFFWNAGTQLQKSQEGLLRSLLFEILRKCPELIPHVKHCFESDTHFADAYWSVEDLLEMYRTLVSLEFPIKFCLFIDGLDEFSEENKSHVDLIATLRSLEHSSDIKLCVSSRPWTVFDDEFRRDSKWLLKLEDLTYSDILQYVADKLNSHPQFRTLGARDPDYNSLIELVVKRAQGVFLWVVLVVRDLQEGLTHHDSISNLESWLLQFPPDLEEFFQHLIDSIPPRYRPHASWTFKVATMAEQPLPLVFYSFLDDLQDGMLPLEPLQQQMSAQDILHRQDQMRRRLDGRTKGLLEVVNLEWQTHEPSAFFDLGVDFLHRTPAKRASLCFSRRLSKKPIWSE</sequence>
<evidence type="ECO:0000313" key="5">
    <source>
        <dbReference type="Proteomes" id="UP001197093"/>
    </source>
</evidence>
<dbReference type="Gene3D" id="3.40.50.300">
    <property type="entry name" value="P-loop containing nucleotide triphosphate hydrolases"/>
    <property type="match status" value="1"/>
</dbReference>
<reference evidence="4" key="1">
    <citation type="submission" date="2023-02" db="EMBL/GenBank/DDBJ databases">
        <authorList>
            <person name="Palmer J.M."/>
        </authorList>
    </citation>
    <scope>NUCLEOTIDE SEQUENCE</scope>
    <source>
        <strain evidence="4">FW57</strain>
    </source>
</reference>
<protein>
    <recommendedName>
        <fullName evidence="6">NACHT domain-containing protein</fullName>
    </recommendedName>
</protein>
<evidence type="ECO:0008006" key="6">
    <source>
        <dbReference type="Google" id="ProtNLM"/>
    </source>
</evidence>
<dbReference type="EMBL" id="JAHCVI010000003">
    <property type="protein sequence ID" value="KAG7287394.1"/>
    <property type="molecule type" value="Genomic_DNA"/>
</dbReference>
<comment type="caution">
    <text evidence="4">The sequence shown here is derived from an EMBL/GenBank/DDBJ whole genome shotgun (WGS) entry which is preliminary data.</text>
</comment>
<keyword evidence="1" id="KW-0677">Repeat</keyword>
<evidence type="ECO:0000259" key="3">
    <source>
        <dbReference type="Pfam" id="PF25053"/>
    </source>
</evidence>
<name>A0AAD4EU76_9PEZI</name>
<dbReference type="InterPro" id="IPR056884">
    <property type="entry name" value="NPHP3-like_N"/>
</dbReference>
<keyword evidence="5" id="KW-1185">Reference proteome</keyword>
<gene>
    <name evidence="4" type="ORF">NEMBOFW57_006905</name>
</gene>
<dbReference type="Pfam" id="PF24883">
    <property type="entry name" value="NPHP3_N"/>
    <property type="match status" value="1"/>
</dbReference>
<dbReference type="InterPro" id="IPR027417">
    <property type="entry name" value="P-loop_NTPase"/>
</dbReference>
<dbReference type="PANTHER" id="PTHR10039">
    <property type="entry name" value="AMELOGENIN"/>
    <property type="match status" value="1"/>
</dbReference>